<evidence type="ECO:0000256" key="7">
    <source>
        <dbReference type="SAM" id="SignalP"/>
    </source>
</evidence>
<dbReference type="InterPro" id="IPR018097">
    <property type="entry name" value="EGF_Ca-bd_CS"/>
</dbReference>
<dbReference type="FunFam" id="2.10.25.10:FF:000122">
    <property type="entry name" value="Protein crumbs homolog 2"/>
    <property type="match status" value="1"/>
</dbReference>
<feature type="chain" id="PRO_5043650641" description="EGF-like domain-containing protein" evidence="7">
    <location>
        <begin position="21"/>
        <end position="422"/>
    </location>
</feature>
<proteinExistence type="predicted"/>
<keyword evidence="10" id="KW-1185">Reference proteome</keyword>
<feature type="disulfide bond" evidence="6">
    <location>
        <begin position="198"/>
        <end position="207"/>
    </location>
</feature>
<dbReference type="SMART" id="SM00179">
    <property type="entry name" value="EGF_CA"/>
    <property type="match status" value="2"/>
</dbReference>
<dbReference type="PANTHER" id="PTHR47635:SF2">
    <property type="entry name" value="LAMG-LIKE JELLYROLL FOLD DOMAIN-CONTAINING PROTEIN"/>
    <property type="match status" value="1"/>
</dbReference>
<gene>
    <name evidence="9" type="ORF">PMEA_00032942</name>
</gene>
<accession>A0AAU9W2L2</accession>
<feature type="signal peptide" evidence="7">
    <location>
        <begin position="1"/>
        <end position="20"/>
    </location>
</feature>
<dbReference type="Gene3D" id="2.10.25.10">
    <property type="entry name" value="Laminin"/>
    <property type="match status" value="2"/>
</dbReference>
<dbReference type="Pfam" id="PF13385">
    <property type="entry name" value="Laminin_G_3"/>
    <property type="match status" value="1"/>
</dbReference>
<dbReference type="InterPro" id="IPR001881">
    <property type="entry name" value="EGF-like_Ca-bd_dom"/>
</dbReference>
<keyword evidence="2 7" id="KW-0732">Signal</keyword>
<dbReference type="InterPro" id="IPR000152">
    <property type="entry name" value="EGF-type_Asp/Asn_hydroxyl_site"/>
</dbReference>
<evidence type="ECO:0000256" key="5">
    <source>
        <dbReference type="ARBA" id="ARBA00023180"/>
    </source>
</evidence>
<feature type="domain" description="EGF-like" evidence="8">
    <location>
        <begin position="119"/>
        <end position="157"/>
    </location>
</feature>
<dbReference type="PROSITE" id="PS01187">
    <property type="entry name" value="EGF_CA"/>
    <property type="match status" value="1"/>
</dbReference>
<dbReference type="SUPFAM" id="SSF57196">
    <property type="entry name" value="EGF/Laminin"/>
    <property type="match status" value="2"/>
</dbReference>
<feature type="disulfide bond" evidence="6">
    <location>
        <begin position="147"/>
        <end position="156"/>
    </location>
</feature>
<keyword evidence="1 6" id="KW-0245">EGF-like domain</keyword>
<dbReference type="PROSITE" id="PS01186">
    <property type="entry name" value="EGF_2"/>
    <property type="match status" value="1"/>
</dbReference>
<dbReference type="InterPro" id="IPR013320">
    <property type="entry name" value="ConA-like_dom_sf"/>
</dbReference>
<evidence type="ECO:0000256" key="3">
    <source>
        <dbReference type="ARBA" id="ARBA00022737"/>
    </source>
</evidence>
<dbReference type="PROSITE" id="PS00010">
    <property type="entry name" value="ASX_HYDROXYL"/>
    <property type="match status" value="1"/>
</dbReference>
<dbReference type="PROSITE" id="PS50026">
    <property type="entry name" value="EGF_3"/>
    <property type="match status" value="2"/>
</dbReference>
<keyword evidence="5" id="KW-0325">Glycoprotein</keyword>
<name>A0AAU9W2L2_9CNID</name>
<reference evidence="9 10" key="1">
    <citation type="submission" date="2022-05" db="EMBL/GenBank/DDBJ databases">
        <authorList>
            <consortium name="Genoscope - CEA"/>
            <person name="William W."/>
        </authorList>
    </citation>
    <scope>NUCLEOTIDE SEQUENCE [LARGE SCALE GENOMIC DNA]</scope>
</reference>
<evidence type="ECO:0000256" key="4">
    <source>
        <dbReference type="ARBA" id="ARBA00023157"/>
    </source>
</evidence>
<dbReference type="SMART" id="SM00181">
    <property type="entry name" value="EGF"/>
    <property type="match status" value="2"/>
</dbReference>
<dbReference type="InterPro" id="IPR000742">
    <property type="entry name" value="EGF"/>
</dbReference>
<evidence type="ECO:0000256" key="1">
    <source>
        <dbReference type="ARBA" id="ARBA00022536"/>
    </source>
</evidence>
<evidence type="ECO:0000256" key="6">
    <source>
        <dbReference type="PROSITE-ProRule" id="PRU00076"/>
    </source>
</evidence>
<feature type="domain" description="EGF-like" evidence="8">
    <location>
        <begin position="172"/>
        <end position="208"/>
    </location>
</feature>
<dbReference type="PROSITE" id="PS00022">
    <property type="entry name" value="EGF_1"/>
    <property type="match status" value="2"/>
</dbReference>
<dbReference type="EMBL" id="CALNXJ010000008">
    <property type="protein sequence ID" value="CAH3045846.1"/>
    <property type="molecule type" value="Genomic_DNA"/>
</dbReference>
<dbReference type="PANTHER" id="PTHR47635">
    <property type="entry name" value="CUB DOMAIN-CONTAINING PROTEIN"/>
    <property type="match status" value="1"/>
</dbReference>
<evidence type="ECO:0000259" key="8">
    <source>
        <dbReference type="PROSITE" id="PS50026"/>
    </source>
</evidence>
<dbReference type="SUPFAM" id="SSF49899">
    <property type="entry name" value="Concanavalin A-like lectins/glucanases"/>
    <property type="match status" value="1"/>
</dbReference>
<evidence type="ECO:0000313" key="9">
    <source>
        <dbReference type="EMBL" id="CAH3045846.1"/>
    </source>
</evidence>
<dbReference type="Gene3D" id="2.60.120.200">
    <property type="match status" value="1"/>
</dbReference>
<comment type="caution">
    <text evidence="6">Lacks conserved residue(s) required for the propagation of feature annotation.</text>
</comment>
<dbReference type="GO" id="GO:0005509">
    <property type="term" value="F:calcium ion binding"/>
    <property type="evidence" value="ECO:0007669"/>
    <property type="project" value="InterPro"/>
</dbReference>
<evidence type="ECO:0000313" key="10">
    <source>
        <dbReference type="Proteomes" id="UP001159428"/>
    </source>
</evidence>
<dbReference type="Pfam" id="PF00008">
    <property type="entry name" value="EGF"/>
    <property type="match status" value="2"/>
</dbReference>
<dbReference type="PRINTS" id="PR00010">
    <property type="entry name" value="EGFBLOOD"/>
</dbReference>
<comment type="caution">
    <text evidence="9">The sequence shown here is derived from an EMBL/GenBank/DDBJ whole genome shotgun (WGS) entry which is preliminary data.</text>
</comment>
<evidence type="ECO:0000256" key="2">
    <source>
        <dbReference type="ARBA" id="ARBA00022729"/>
    </source>
</evidence>
<dbReference type="Proteomes" id="UP001159428">
    <property type="component" value="Unassembled WGS sequence"/>
</dbReference>
<sequence length="422" mass="46289">MVRILNAIVFLSFSNTKVSGTEVDGSKTLKRDRKDGVNYVNFVSHKFSFLDLPPLLSALVSTVGECGVTCVDNPSCFSFNCAAFSDNVHRKMSCQLLPSDKYNKSTKFSSSPTFHHYSIKSRCSSNPCMNNATCVANYDDYKYSCECAPGYLGKDCEALHSILALFGLSFLDIDECFSNPCLNGGRCVDGINKYHCNCPSYFTGPRCETIDVDGLVALYPFNSAYTTKDMLGSQLDGIASNVQLATGPKGNAGGSYRFMGTSNSYIELPNSGGLDTMYSLTVVMWIYPEGPTDGPLFNYGTSTSNLWRVHFWIGTGGNFFFRPADRQGNMYSSVTSPATSGQWHYVAVSYDYNIGVARLWIDGVEKGKETVGVFQLATDLNVRIGVKTGDARYFKGRVTGIQVYNVALNRDQIMAVKTRGEG</sequence>
<protein>
    <recommendedName>
        <fullName evidence="8">EGF-like domain-containing protein</fullName>
    </recommendedName>
</protein>
<dbReference type="FunFam" id="2.10.25.10:FF:000066">
    <property type="entry name" value="FAT atypical cadherin 4"/>
    <property type="match status" value="1"/>
</dbReference>
<organism evidence="9 10">
    <name type="scientific">Pocillopora meandrina</name>
    <dbReference type="NCBI Taxonomy" id="46732"/>
    <lineage>
        <taxon>Eukaryota</taxon>
        <taxon>Metazoa</taxon>
        <taxon>Cnidaria</taxon>
        <taxon>Anthozoa</taxon>
        <taxon>Hexacorallia</taxon>
        <taxon>Scleractinia</taxon>
        <taxon>Astrocoeniina</taxon>
        <taxon>Pocilloporidae</taxon>
        <taxon>Pocillopora</taxon>
    </lineage>
</organism>
<dbReference type="AlphaFoldDB" id="A0AAU9W2L2"/>
<dbReference type="CDD" id="cd00054">
    <property type="entry name" value="EGF_CA"/>
    <property type="match status" value="2"/>
</dbReference>
<keyword evidence="3" id="KW-0677">Repeat</keyword>
<feature type="disulfide bond" evidence="6">
    <location>
        <begin position="128"/>
        <end position="145"/>
    </location>
</feature>
<keyword evidence="4 6" id="KW-1015">Disulfide bond</keyword>